<dbReference type="STRING" id="7757.ENSPMAP00000003867"/>
<proteinExistence type="evidence at transcript level"/>
<name>C8XQL2_PETMA</name>
<dbReference type="GO" id="GO:0005179">
    <property type="term" value="F:hormone activity"/>
    <property type="evidence" value="ECO:0007669"/>
    <property type="project" value="InterPro"/>
</dbReference>
<dbReference type="GO" id="GO:0005576">
    <property type="term" value="C:extracellular region"/>
    <property type="evidence" value="ECO:0007669"/>
    <property type="project" value="UniProtKB-SubCell"/>
</dbReference>
<dbReference type="Ensembl" id="ENSPMAT00000003883.1">
    <property type="protein sequence ID" value="ENSPMAP00000003867.1"/>
    <property type="gene ID" value="ENSPMAG00000003554.1"/>
</dbReference>
<evidence type="ECO:0000256" key="5">
    <source>
        <dbReference type="ARBA" id="ARBA00023157"/>
    </source>
</evidence>
<evidence type="ECO:0000256" key="4">
    <source>
        <dbReference type="ARBA" id="ARBA00022729"/>
    </source>
</evidence>
<reference evidence="11" key="3">
    <citation type="submission" date="2025-05" db="UniProtKB">
        <authorList>
            <consortium name="Ensembl"/>
        </authorList>
    </citation>
    <scope>IDENTIFICATION</scope>
</reference>
<evidence type="ECO:0000313" key="11">
    <source>
        <dbReference type="Ensembl" id="ENSPMAP00000003867.1"/>
    </source>
</evidence>
<dbReference type="InterPro" id="IPR051665">
    <property type="entry name" value="Adrenomedullin-reg_peptide"/>
</dbReference>
<dbReference type="GO" id="GO:0007189">
    <property type="term" value="P:adenylate cyclase-activating G protein-coupled receptor signaling pathway"/>
    <property type="evidence" value="ECO:0007669"/>
    <property type="project" value="TreeGrafter"/>
</dbReference>
<dbReference type="RefSeq" id="XP_032805001.1">
    <property type="nucleotide sequence ID" value="XM_032949110.1"/>
</dbReference>
<dbReference type="InterPro" id="IPR001710">
    <property type="entry name" value="Pro-ADM"/>
</dbReference>
<comment type="similarity">
    <text evidence="2">Belongs to the adrenomedullin family.</text>
</comment>
<sequence length="166" mass="18737">MKPSYACPWMGLLLTTACHLVLTATIRTDKLAELKRLNAHGVARLKRDLETLSLTRHVRASAELSVAGHLYVRLEELKSTLRHVDSSNSKSNEPRTRAKRYAHAHHSKSMRAGCSLGTCQVVNLSHRLYRLLGKIDKDDAAGNTTWNPNSFGRRRRSADLFQPPRR</sequence>
<dbReference type="Pfam" id="PF00214">
    <property type="entry name" value="Calc_CGRP_IAPP"/>
    <property type="match status" value="1"/>
</dbReference>
<evidence type="ECO:0000256" key="9">
    <source>
        <dbReference type="SAM" id="SignalP"/>
    </source>
</evidence>
<feature type="signal peptide" evidence="9">
    <location>
        <begin position="1"/>
        <end position="23"/>
    </location>
</feature>
<dbReference type="OrthoDB" id="9907777at2759"/>
<dbReference type="InterPro" id="IPR021116">
    <property type="entry name" value="Calcitonin/adrenomedullin"/>
</dbReference>
<dbReference type="KEGG" id="pmrn:103091706"/>
<evidence type="ECO:0000256" key="7">
    <source>
        <dbReference type="ARBA" id="ARBA00049577"/>
    </source>
</evidence>
<keyword evidence="3" id="KW-0964">Secreted</keyword>
<reference evidence="10" key="1">
    <citation type="journal article" date="2009" name="Comp. Biochem. Physiol. B, Biochem. Mol. Biol.">
        <title>Cyclostome and chondrichthyan adrenomedullins reveal ancestral features of the adrenomedullin family.</title>
        <authorList>
            <person name="Wong M.K.S."/>
            <person name="Takei Y."/>
        </authorList>
    </citation>
    <scope>NUCLEOTIDE SEQUENCE</scope>
</reference>
<dbReference type="PRINTS" id="PR00801">
    <property type="entry name" value="ADRENOMEDULN"/>
</dbReference>
<evidence type="ECO:0000256" key="6">
    <source>
        <dbReference type="ARBA" id="ARBA00023472"/>
    </source>
</evidence>
<dbReference type="Proteomes" id="UP001318040">
    <property type="component" value="Chromosome 7"/>
</dbReference>
<evidence type="ECO:0000256" key="2">
    <source>
        <dbReference type="ARBA" id="ARBA00010575"/>
    </source>
</evidence>
<dbReference type="EMBL" id="EU807738">
    <property type="protein sequence ID" value="ACJ02092.1"/>
    <property type="molecule type" value="mRNA"/>
</dbReference>
<evidence type="ECO:0000313" key="13">
    <source>
        <dbReference type="RefSeq" id="XP_032805000.1"/>
    </source>
</evidence>
<evidence type="ECO:0000313" key="14">
    <source>
        <dbReference type="RefSeq" id="XP_032805001.1"/>
    </source>
</evidence>
<evidence type="ECO:0000256" key="8">
    <source>
        <dbReference type="SAM" id="MobiDB-lite"/>
    </source>
</evidence>
<keyword evidence="4 9" id="KW-0732">Signal</keyword>
<evidence type="ECO:0000256" key="1">
    <source>
        <dbReference type="ARBA" id="ARBA00004613"/>
    </source>
</evidence>
<dbReference type="PROSITE" id="PS51257">
    <property type="entry name" value="PROKAR_LIPOPROTEIN"/>
    <property type="match status" value="1"/>
</dbReference>
<dbReference type="HOGENOM" id="CLU_1602190_0_0_1"/>
<dbReference type="GO" id="GO:0010460">
    <property type="term" value="P:positive regulation of heart rate"/>
    <property type="evidence" value="ECO:0007669"/>
    <property type="project" value="TreeGrafter"/>
</dbReference>
<feature type="region of interest" description="Disordered" evidence="8">
    <location>
        <begin position="142"/>
        <end position="166"/>
    </location>
</feature>
<dbReference type="GO" id="GO:0003073">
    <property type="term" value="P:regulation of systemic arterial blood pressure"/>
    <property type="evidence" value="ECO:0007669"/>
    <property type="project" value="TreeGrafter"/>
</dbReference>
<evidence type="ECO:0000313" key="12">
    <source>
        <dbReference type="Proteomes" id="UP001318040"/>
    </source>
</evidence>
<gene>
    <name evidence="10" type="primary">AM</name>
    <name evidence="11 13 14" type="synonym">LOC103091706</name>
</gene>
<reference evidence="13 14" key="2">
    <citation type="submission" date="2025-04" db="UniProtKB">
        <authorList>
            <consortium name="RefSeq"/>
        </authorList>
    </citation>
    <scope>IDENTIFICATION</scope>
    <source>
        <tissue evidence="13 14">Sperm</tissue>
    </source>
</reference>
<dbReference type="GeneTree" id="ENSGT00930000152858"/>
<accession>C8XQL2</accession>
<dbReference type="PANTHER" id="PTHR23414">
    <property type="entry name" value="ADRENOMEDULLIN, ADM"/>
    <property type="match status" value="1"/>
</dbReference>
<organism evidence="10">
    <name type="scientific">Petromyzon marinus</name>
    <name type="common">Sea lamprey</name>
    <dbReference type="NCBI Taxonomy" id="7757"/>
    <lineage>
        <taxon>Eukaryota</taxon>
        <taxon>Metazoa</taxon>
        <taxon>Chordata</taxon>
        <taxon>Craniata</taxon>
        <taxon>Vertebrata</taxon>
        <taxon>Cyclostomata</taxon>
        <taxon>Hyperoartia</taxon>
        <taxon>Petromyzontiformes</taxon>
        <taxon>Petromyzontidae</taxon>
        <taxon>Petromyzon</taxon>
    </lineage>
</organism>
<dbReference type="RefSeq" id="XP_032805000.1">
    <property type="nucleotide sequence ID" value="XM_032949109.1"/>
</dbReference>
<comment type="function">
    <text evidence="7">ADM function is mediated by the CALCRL-RAMP2 and CALCRL-RAMP3 receptor complexes with ADM showing the highest potency for the CALCRL-RAMP2 complex.</text>
</comment>
<evidence type="ECO:0000256" key="3">
    <source>
        <dbReference type="ARBA" id="ARBA00022525"/>
    </source>
</evidence>
<comment type="subcellular location">
    <subcellularLocation>
        <location evidence="1">Secreted</location>
    </subcellularLocation>
</comment>
<protein>
    <recommendedName>
        <fullName evidence="6">Pro-adrenomedullin</fullName>
    </recommendedName>
</protein>
<evidence type="ECO:0000313" key="10">
    <source>
        <dbReference type="EMBL" id="ACJ02092.1"/>
    </source>
</evidence>
<dbReference type="AlphaFoldDB" id="C8XQL2"/>
<keyword evidence="5" id="KW-1015">Disulfide bond</keyword>
<keyword evidence="12" id="KW-1185">Reference proteome</keyword>
<feature type="chain" id="PRO_5014569433" description="Pro-adrenomedullin" evidence="9">
    <location>
        <begin position="24"/>
        <end position="166"/>
    </location>
</feature>